<dbReference type="GO" id="GO:0006487">
    <property type="term" value="P:protein N-linked glycosylation"/>
    <property type="evidence" value="ECO:0007669"/>
    <property type="project" value="TreeGrafter"/>
</dbReference>
<evidence type="ECO:0000313" key="3">
    <source>
        <dbReference type="EMBL" id="CDK30750.1"/>
    </source>
</evidence>
<proteinExistence type="predicted"/>
<keyword evidence="4" id="KW-1185">Reference proteome</keyword>
<evidence type="ECO:0000256" key="2">
    <source>
        <dbReference type="ARBA" id="ARBA00022679"/>
    </source>
</evidence>
<dbReference type="eggNOG" id="ENOG5033B9Q">
    <property type="taxonomic scope" value="Bacteria"/>
</dbReference>
<dbReference type="EMBL" id="HG793133">
    <property type="protein sequence ID" value="CDK30750.1"/>
    <property type="molecule type" value="Genomic_DNA"/>
</dbReference>
<dbReference type="InterPro" id="IPR008630">
    <property type="entry name" value="Glyco_trans_34"/>
</dbReference>
<organism evidence="3 4">
    <name type="scientific">Candidatus Babela massiliensis</name>
    <dbReference type="NCBI Taxonomy" id="673862"/>
    <lineage>
        <taxon>Bacteria</taxon>
        <taxon>Candidatus Babelota</taxon>
        <taxon>Candidatus Babeliae</taxon>
        <taxon>Candidatus Babeliales</taxon>
        <taxon>Candidatus Babeliaceae</taxon>
        <taxon>Candidatus Babela</taxon>
    </lineage>
</organism>
<dbReference type="SUPFAM" id="SSF53448">
    <property type="entry name" value="Nucleotide-diphospho-sugar transferases"/>
    <property type="match status" value="1"/>
</dbReference>
<dbReference type="GO" id="GO:0016020">
    <property type="term" value="C:membrane"/>
    <property type="evidence" value="ECO:0007669"/>
    <property type="project" value="InterPro"/>
</dbReference>
<dbReference type="STRING" id="673862.BABL1_gene_265"/>
<keyword evidence="2 3" id="KW-0808">Transferase</keyword>
<dbReference type="AlphaFoldDB" id="V6DGQ6"/>
<dbReference type="PANTHER" id="PTHR31306:SF4">
    <property type="entry name" value="ALPHA-1,2-GALACTOSYLTRANSFERASE"/>
    <property type="match status" value="1"/>
</dbReference>
<name>V6DGQ6_9BACT</name>
<dbReference type="Pfam" id="PF05637">
    <property type="entry name" value="Glyco_transf_34"/>
    <property type="match status" value="2"/>
</dbReference>
<dbReference type="KEGG" id="dpb:BABL1_gene_265"/>
<dbReference type="PANTHER" id="PTHR31306">
    <property type="entry name" value="ALPHA-1,6-MANNOSYLTRANSFERASE MNN11-RELATED"/>
    <property type="match status" value="1"/>
</dbReference>
<dbReference type="GO" id="GO:0016757">
    <property type="term" value="F:glycosyltransferase activity"/>
    <property type="evidence" value="ECO:0007669"/>
    <property type="project" value="UniProtKB-KW"/>
</dbReference>
<sequence length="233" mass="27846">MILNQVIWTIILIFFSIQYSISKNLKIALIGVHDERYEHIGKYAHINKRAYAEKHGYDYFLYNYRLDTGRAAYWDKVVALQRHLSDYDWLFWLDSDALIMNDSIKLESIIDEDYDFITTRDCLRSMNSGQFLIKNTQWSRNFLKLWYSPKYEHTQVAPGFDNGALIQIYQEHPKVKEHIKIVPQRLLSSYLQCPGWFNIDGEYQPGDFVIHFAAVNHDLKEKYMKEYFEKSME</sequence>
<gene>
    <name evidence="3" type="ORF">BABL1_gene_265</name>
</gene>
<keyword evidence="1" id="KW-0328">Glycosyltransferase</keyword>
<dbReference type="Proteomes" id="UP000018769">
    <property type="component" value="Chromosome I"/>
</dbReference>
<protein>
    <submittedName>
        <fullName evidence="3">Galactosyl transferase GMA12/MNN10 family</fullName>
    </submittedName>
</protein>
<reference evidence="3 4" key="1">
    <citation type="journal article" date="2015" name="Biol. Direct">
        <title>Babela massiliensis, a representative of a widespread bacterial phylum with unusual adaptations to parasitism in amoebae.</title>
        <authorList>
            <person name="Pagnier I."/>
            <person name="Yutin N."/>
            <person name="Croce O."/>
            <person name="Makarova K.S."/>
            <person name="Wolf Y.I."/>
            <person name="Benamar S."/>
            <person name="Raoult D."/>
            <person name="Koonin E.V."/>
            <person name="La Scola B."/>
        </authorList>
    </citation>
    <scope>NUCLEOTIDE SEQUENCE [LARGE SCALE GENOMIC DNA]</scope>
    <source>
        <strain evidence="4">BABL1</strain>
    </source>
</reference>
<evidence type="ECO:0000313" key="4">
    <source>
        <dbReference type="Proteomes" id="UP000018769"/>
    </source>
</evidence>
<accession>V6DGQ6</accession>
<evidence type="ECO:0000256" key="1">
    <source>
        <dbReference type="ARBA" id="ARBA00022676"/>
    </source>
</evidence>
<dbReference type="InterPro" id="IPR029044">
    <property type="entry name" value="Nucleotide-diphossugar_trans"/>
</dbReference>
<dbReference type="Gene3D" id="3.90.550.10">
    <property type="entry name" value="Spore Coat Polysaccharide Biosynthesis Protein SpsA, Chain A"/>
    <property type="match status" value="1"/>
</dbReference>
<dbReference type="HOGENOM" id="CLU_095492_0_0_7"/>